<dbReference type="SUPFAM" id="SSF53335">
    <property type="entry name" value="S-adenosyl-L-methionine-dependent methyltransferases"/>
    <property type="match status" value="1"/>
</dbReference>
<accession>A0ABW4PWQ1</accession>
<dbReference type="EC" id="2.1.1.222" evidence="4"/>
<organism evidence="4 5">
    <name type="scientific">Brachybacterium rhamnosum</name>
    <dbReference type="NCBI Taxonomy" id="173361"/>
    <lineage>
        <taxon>Bacteria</taxon>
        <taxon>Bacillati</taxon>
        <taxon>Actinomycetota</taxon>
        <taxon>Actinomycetes</taxon>
        <taxon>Micrococcales</taxon>
        <taxon>Dermabacteraceae</taxon>
        <taxon>Brachybacterium</taxon>
    </lineage>
</organism>
<evidence type="ECO:0000256" key="2">
    <source>
        <dbReference type="ARBA" id="ARBA00022679"/>
    </source>
</evidence>
<evidence type="ECO:0000313" key="4">
    <source>
        <dbReference type="EMBL" id="MFD1833851.1"/>
    </source>
</evidence>
<dbReference type="Proteomes" id="UP001597280">
    <property type="component" value="Unassembled WGS sequence"/>
</dbReference>
<dbReference type="EMBL" id="JBHUFL010000001">
    <property type="protein sequence ID" value="MFD1833851.1"/>
    <property type="molecule type" value="Genomic_DNA"/>
</dbReference>
<dbReference type="Pfam" id="PF13489">
    <property type="entry name" value="Methyltransf_23"/>
    <property type="match status" value="1"/>
</dbReference>
<dbReference type="EC" id="2.1.1.64" evidence="4"/>
<dbReference type="PANTHER" id="PTHR43464:SF19">
    <property type="entry name" value="UBIQUINONE BIOSYNTHESIS O-METHYLTRANSFERASE, MITOCHONDRIAL"/>
    <property type="match status" value="1"/>
</dbReference>
<keyword evidence="5" id="KW-1185">Reference proteome</keyword>
<name>A0ABW4PWQ1_9MICO</name>
<gene>
    <name evidence="4" type="ORF">ACFSDA_02080</name>
</gene>
<reference evidence="5" key="1">
    <citation type="journal article" date="2019" name="Int. J. Syst. Evol. Microbiol.">
        <title>The Global Catalogue of Microorganisms (GCM) 10K type strain sequencing project: providing services to taxonomists for standard genome sequencing and annotation.</title>
        <authorList>
            <consortium name="The Broad Institute Genomics Platform"/>
            <consortium name="The Broad Institute Genome Sequencing Center for Infectious Disease"/>
            <person name="Wu L."/>
            <person name="Ma J."/>
        </authorList>
    </citation>
    <scope>NUCLEOTIDE SEQUENCE [LARGE SCALE GENOMIC DNA]</scope>
    <source>
        <strain evidence="5">JCM 11650</strain>
    </source>
</reference>
<dbReference type="InterPro" id="IPR029063">
    <property type="entry name" value="SAM-dependent_MTases_sf"/>
</dbReference>
<dbReference type="GO" id="GO:0102208">
    <property type="term" value="F:2-polyprenyl-6-hydroxyphenol methylase activity"/>
    <property type="evidence" value="ECO:0007669"/>
    <property type="project" value="UniProtKB-EC"/>
</dbReference>
<sequence length="252" mass="27298">MTADGPREPFDLRTTRNALVRAAGRQLGRWNARRPWDHNAHFHRWVLAGVPAGARRVLDVGSGRGDLARALRGVAAEVEGIDPDARMAYAAASALRDLDGVHIARRTLAEHAADPSRHGAYDAVSMIASLHHQDPVAAFAQARALLRPGGRLLVVSLVRPVGPADRIWDLTNVLTNPLIGLVKHPCPVRALPPADAAGRGRREDAMPITDAAFSTAELRELAHGHLPGARVRRRTGFRVTLRWTAPPGQDAR</sequence>
<evidence type="ECO:0000313" key="5">
    <source>
        <dbReference type="Proteomes" id="UP001597280"/>
    </source>
</evidence>
<keyword evidence="2 4" id="KW-0808">Transferase</keyword>
<comment type="caution">
    <text evidence="4">The sequence shown here is derived from an EMBL/GenBank/DDBJ whole genome shotgun (WGS) entry which is preliminary data.</text>
</comment>
<dbReference type="GO" id="GO:0061542">
    <property type="term" value="F:3-demethylubiquinol 3-O-methyltransferase activity"/>
    <property type="evidence" value="ECO:0007669"/>
    <property type="project" value="UniProtKB-EC"/>
</dbReference>
<dbReference type="RefSeq" id="WP_343906238.1">
    <property type="nucleotide sequence ID" value="NZ_BAAAIS010000005.1"/>
</dbReference>
<evidence type="ECO:0000256" key="1">
    <source>
        <dbReference type="ARBA" id="ARBA00022603"/>
    </source>
</evidence>
<keyword evidence="3" id="KW-0949">S-adenosyl-L-methionine</keyword>
<dbReference type="GO" id="GO:0032259">
    <property type="term" value="P:methylation"/>
    <property type="evidence" value="ECO:0007669"/>
    <property type="project" value="UniProtKB-KW"/>
</dbReference>
<protein>
    <submittedName>
        <fullName evidence="4">Class I SAM-dependent methyltransferase</fullName>
        <ecNumber evidence="4">2.1.1.222</ecNumber>
        <ecNumber evidence="4">2.1.1.64</ecNumber>
    </submittedName>
</protein>
<dbReference type="PANTHER" id="PTHR43464">
    <property type="entry name" value="METHYLTRANSFERASE"/>
    <property type="match status" value="1"/>
</dbReference>
<dbReference type="CDD" id="cd02440">
    <property type="entry name" value="AdoMet_MTases"/>
    <property type="match status" value="1"/>
</dbReference>
<evidence type="ECO:0000256" key="3">
    <source>
        <dbReference type="ARBA" id="ARBA00022691"/>
    </source>
</evidence>
<proteinExistence type="predicted"/>
<keyword evidence="1 4" id="KW-0489">Methyltransferase</keyword>
<dbReference type="Gene3D" id="3.40.50.150">
    <property type="entry name" value="Vaccinia Virus protein VP39"/>
    <property type="match status" value="1"/>
</dbReference>